<feature type="compositionally biased region" description="Low complexity" evidence="1">
    <location>
        <begin position="305"/>
        <end position="335"/>
    </location>
</feature>
<evidence type="ECO:0000313" key="2">
    <source>
        <dbReference type="EMBL" id="KAF3075662.1"/>
    </source>
</evidence>
<feature type="compositionally biased region" description="Gly residues" evidence="1">
    <location>
        <begin position="770"/>
        <end position="782"/>
    </location>
</feature>
<feature type="compositionally biased region" description="Low complexity" evidence="1">
    <location>
        <begin position="672"/>
        <end position="715"/>
    </location>
</feature>
<feature type="region of interest" description="Disordered" evidence="1">
    <location>
        <begin position="665"/>
        <end position="851"/>
    </location>
</feature>
<dbReference type="AlphaFoldDB" id="A0A9P5CIE4"/>
<reference evidence="2 3" key="1">
    <citation type="submission" date="2018-06" db="EMBL/GenBank/DDBJ databases">
        <title>Genome analysis of cellulolytic fungus Trichoderma lentiforme CFAM-422.</title>
        <authorList>
            <person name="Steindorff A.S."/>
            <person name="Formighieri E.F."/>
            <person name="Midorikawa G.E.O."/>
            <person name="Tamietti M.S."/>
            <person name="Ramos E.Z."/>
            <person name="Silva A.S."/>
            <person name="Bon E.P.S."/>
            <person name="Mendes T.D."/>
            <person name="Damaso M.C.T."/>
            <person name="Favaro L.C.L."/>
        </authorList>
    </citation>
    <scope>NUCLEOTIDE SEQUENCE [LARGE SCALE GENOMIC DNA]</scope>
    <source>
        <strain evidence="2 3">CFAM-422</strain>
    </source>
</reference>
<feature type="compositionally biased region" description="Polar residues" evidence="1">
    <location>
        <begin position="483"/>
        <end position="495"/>
    </location>
</feature>
<protein>
    <submittedName>
        <fullName evidence="2">Uncharacterized protein</fullName>
    </submittedName>
</protein>
<feature type="region of interest" description="Disordered" evidence="1">
    <location>
        <begin position="598"/>
        <end position="634"/>
    </location>
</feature>
<feature type="region of interest" description="Disordered" evidence="1">
    <location>
        <begin position="61"/>
        <end position="112"/>
    </location>
</feature>
<keyword evidence="3" id="KW-1185">Reference proteome</keyword>
<sequence length="910" mass="95583">MAAAPGSSPRLVSVPPSLVVFPQTIPARVASDLLSAASATLAICESPPPEGSPAKAEIALESSATPGPRSSTPIRTSSHDVTDVPEGASIHTTDGRVKNPVPSKLKGKADNKNGNFGVMHIDINSAQAALRNAAAKRTSEETEAAARLANMRGYQSIKRSKLAWIPPTEPDPRSSAPAYGASQNGYPNPSYPLPTRSLGPLPHEAKAEQARLLTLLRSLNPVVVVDQLCKALAYFGGIPGAPSSHDSGFPESGHNNGQGSIFVGWVAEIFPPVEGNPSAIAPHPSLQSDIVSAAAAAVAATASDVPSSAQPPTLSHSATAPAAPSSSTDAAAEPSQPSESQNAATTPMKRPRGRPKGSKSSKPRIDKGIKKSDIAHHSSSQVDPLGSQNMLHLSQTEPGSGEQSRNGLPNPSYHADMSTHLDPDSSIMSTPGTGKKRGRPKGSKNRPKNTPEAGQAAADSSQGLLQTSTTSNPVAPSPLAHKTTGSLNNISSFANTMPPRAEQQQHPSPTMQENAVAQHAGHMAVRAPQTSQTAAIPGVSSWAGSGMQSLDQFRSINNHSHHKKRKVGDPVQVARDSLSAIAGPDVSSQIRHDNEASLQMAASDPNTMKRRRVSRESLQNPMFSNIDSQSGRVGMTTSPILNNAYNSISQVMATNNFDNQLASAAVRKASSQQHLQQQHHPQRSPTQPQSQNQNQPLQNQQQPQQFTSQRPQQQNTGMRPPPQLQQGGHMAPGAARPRGPGQMYGNSSTNMASQGFYPQTRQLPGQLGHVAGGGSFARGTTGGQASQFGSSNMARQTSDEARAASLSQQASLAISRSQSGQQQAATARHPSSGFTNGQQVPATSASAPTTSSLSQFQTFAEHSYLDMDYGLNERDVQDAAAAFGDSTQLEAALAEPNMRERLYQAMANRQ</sequence>
<feature type="region of interest" description="Disordered" evidence="1">
    <location>
        <begin position="163"/>
        <end position="195"/>
    </location>
</feature>
<feature type="compositionally biased region" description="Polar residues" evidence="1">
    <location>
        <begin position="744"/>
        <end position="763"/>
    </location>
</feature>
<gene>
    <name evidence="2" type="ORF">CFAM422_001932</name>
</gene>
<comment type="caution">
    <text evidence="2">The sequence shown here is derived from an EMBL/GenBank/DDBJ whole genome shotgun (WGS) entry which is preliminary data.</text>
</comment>
<name>A0A9P5CIE4_9HYPO</name>
<feature type="compositionally biased region" description="Basic residues" evidence="1">
    <location>
        <begin position="434"/>
        <end position="447"/>
    </location>
</feature>
<organism evidence="2 3">
    <name type="scientific">Trichoderma lentiforme</name>
    <dbReference type="NCBI Taxonomy" id="1567552"/>
    <lineage>
        <taxon>Eukaryota</taxon>
        <taxon>Fungi</taxon>
        <taxon>Dikarya</taxon>
        <taxon>Ascomycota</taxon>
        <taxon>Pezizomycotina</taxon>
        <taxon>Sordariomycetes</taxon>
        <taxon>Hypocreomycetidae</taxon>
        <taxon>Hypocreales</taxon>
        <taxon>Hypocreaceae</taxon>
        <taxon>Trichoderma</taxon>
    </lineage>
</organism>
<feature type="compositionally biased region" description="Polar residues" evidence="1">
    <location>
        <begin position="784"/>
        <end position="796"/>
    </location>
</feature>
<feature type="compositionally biased region" description="Polar residues" evidence="1">
    <location>
        <begin position="377"/>
        <end position="409"/>
    </location>
</feature>
<proteinExistence type="predicted"/>
<accession>A0A9P5CIE4</accession>
<evidence type="ECO:0000313" key="3">
    <source>
        <dbReference type="Proteomes" id="UP000801864"/>
    </source>
</evidence>
<dbReference type="Proteomes" id="UP000801864">
    <property type="component" value="Unassembled WGS sequence"/>
</dbReference>
<evidence type="ECO:0000256" key="1">
    <source>
        <dbReference type="SAM" id="MobiDB-lite"/>
    </source>
</evidence>
<feature type="region of interest" description="Disordered" evidence="1">
    <location>
        <begin position="305"/>
        <end position="532"/>
    </location>
</feature>
<feature type="compositionally biased region" description="Low complexity" evidence="1">
    <location>
        <begin position="841"/>
        <end position="851"/>
    </location>
</feature>
<feature type="compositionally biased region" description="Polar residues" evidence="1">
    <location>
        <begin position="616"/>
        <end position="634"/>
    </location>
</feature>
<feature type="compositionally biased region" description="Polar residues" evidence="1">
    <location>
        <begin position="502"/>
        <end position="515"/>
    </location>
</feature>
<feature type="compositionally biased region" description="Polar residues" evidence="1">
    <location>
        <begin position="336"/>
        <end position="345"/>
    </location>
</feature>
<feature type="compositionally biased region" description="Low complexity" evidence="1">
    <location>
        <begin position="460"/>
        <end position="471"/>
    </location>
</feature>
<feature type="compositionally biased region" description="Basic residues" evidence="1">
    <location>
        <begin position="349"/>
        <end position="362"/>
    </location>
</feature>
<feature type="compositionally biased region" description="Low complexity" evidence="1">
    <location>
        <begin position="803"/>
        <end position="819"/>
    </location>
</feature>
<dbReference type="EMBL" id="QLNT01000003">
    <property type="protein sequence ID" value="KAF3075662.1"/>
    <property type="molecule type" value="Genomic_DNA"/>
</dbReference>
<feature type="compositionally biased region" description="Basic and acidic residues" evidence="1">
    <location>
        <begin position="363"/>
        <end position="376"/>
    </location>
</feature>
<feature type="compositionally biased region" description="Polar residues" evidence="1">
    <location>
        <begin position="62"/>
        <end position="76"/>
    </location>
</feature>